<comment type="caution">
    <text evidence="1">The sequence shown here is derived from an EMBL/GenBank/DDBJ whole genome shotgun (WGS) entry which is preliminary data.</text>
</comment>
<organism evidence="1 2">
    <name type="scientific">Sinorhizobium terangae</name>
    <dbReference type="NCBI Taxonomy" id="110322"/>
    <lineage>
        <taxon>Bacteria</taxon>
        <taxon>Pseudomonadati</taxon>
        <taxon>Pseudomonadota</taxon>
        <taxon>Alphaproteobacteria</taxon>
        <taxon>Hyphomicrobiales</taxon>
        <taxon>Rhizobiaceae</taxon>
        <taxon>Sinorhizobium/Ensifer group</taxon>
        <taxon>Sinorhizobium</taxon>
    </lineage>
</organism>
<evidence type="ECO:0000313" key="1">
    <source>
        <dbReference type="EMBL" id="MQX16272.1"/>
    </source>
</evidence>
<keyword evidence="2" id="KW-1185">Reference proteome</keyword>
<dbReference type="EMBL" id="WITC01000060">
    <property type="protein sequence ID" value="MQX16272.1"/>
    <property type="molecule type" value="Genomic_DNA"/>
</dbReference>
<gene>
    <name evidence="1" type="ORF">GHK62_16295</name>
</gene>
<name>A0A6N7LES0_SINTE</name>
<sequence>MDVASDRVKSVDISRLRLLRDMRERSALGELSKMEAKRKIASSAARHASRELAIAQQDCARVHMELHRELVSFDSLSIAALDRYHLLIERHAAGVIRRRQSLEDARKVREQAETAASEARNQWVRCSAAKHKWQRIEHELKRAIDIHSDAAAEIEADDEVLLRHGRASLVQALGQLL</sequence>
<accession>A0A6N7LES0</accession>
<dbReference type="OrthoDB" id="9807337at2"/>
<protein>
    <submittedName>
        <fullName evidence="1">Uncharacterized protein</fullName>
    </submittedName>
</protein>
<dbReference type="Proteomes" id="UP000439983">
    <property type="component" value="Unassembled WGS sequence"/>
</dbReference>
<evidence type="ECO:0000313" key="2">
    <source>
        <dbReference type="Proteomes" id="UP000439983"/>
    </source>
</evidence>
<dbReference type="AlphaFoldDB" id="A0A6N7LES0"/>
<dbReference type="RefSeq" id="WP_153440208.1">
    <property type="nucleotide sequence ID" value="NZ_JACIGA010000018.1"/>
</dbReference>
<reference evidence="1 2" key="1">
    <citation type="journal article" date="2013" name="Genome Biol.">
        <title>Comparative genomics of the core and accessory genomes of 48 Sinorhizobium strains comprising five genospecies.</title>
        <authorList>
            <person name="Sugawara M."/>
            <person name="Epstein B."/>
            <person name="Badgley B.D."/>
            <person name="Unno T."/>
            <person name="Xu L."/>
            <person name="Reese J."/>
            <person name="Gyaneshwar P."/>
            <person name="Denny R."/>
            <person name="Mudge J."/>
            <person name="Bharti A.K."/>
            <person name="Farmer A.D."/>
            <person name="May G.D."/>
            <person name="Woodward J.E."/>
            <person name="Medigue C."/>
            <person name="Vallenet D."/>
            <person name="Lajus A."/>
            <person name="Rouy Z."/>
            <person name="Martinez-Vaz B."/>
            <person name="Tiffin P."/>
            <person name="Young N.D."/>
            <person name="Sadowsky M.J."/>
        </authorList>
    </citation>
    <scope>NUCLEOTIDE SEQUENCE [LARGE SCALE GENOMIC DNA]</scope>
    <source>
        <strain evidence="1 2">USDA4894</strain>
    </source>
</reference>
<proteinExistence type="predicted"/>